<evidence type="ECO:0000313" key="2">
    <source>
        <dbReference type="EMBL" id="KAL3308642.1"/>
    </source>
</evidence>
<protein>
    <submittedName>
        <fullName evidence="2">F-box and leucine-rich repeat protein 4</fullName>
    </submittedName>
</protein>
<dbReference type="Gene3D" id="1.20.1280.50">
    <property type="match status" value="1"/>
</dbReference>
<dbReference type="AlphaFoldDB" id="A0ABD2PM86"/>
<gene>
    <name evidence="2" type="primary">FBXL4_1</name>
    <name evidence="2" type="ORF">Ciccas_012820</name>
</gene>
<evidence type="ECO:0000259" key="1">
    <source>
        <dbReference type="Pfam" id="PF00646"/>
    </source>
</evidence>
<dbReference type="InterPro" id="IPR036047">
    <property type="entry name" value="F-box-like_dom_sf"/>
</dbReference>
<evidence type="ECO:0000313" key="3">
    <source>
        <dbReference type="Proteomes" id="UP001626550"/>
    </source>
</evidence>
<feature type="domain" description="F-box" evidence="1">
    <location>
        <begin position="351"/>
        <end position="384"/>
    </location>
</feature>
<organism evidence="2 3">
    <name type="scientific">Cichlidogyrus casuarinus</name>
    <dbReference type="NCBI Taxonomy" id="1844966"/>
    <lineage>
        <taxon>Eukaryota</taxon>
        <taxon>Metazoa</taxon>
        <taxon>Spiralia</taxon>
        <taxon>Lophotrochozoa</taxon>
        <taxon>Platyhelminthes</taxon>
        <taxon>Monogenea</taxon>
        <taxon>Monopisthocotylea</taxon>
        <taxon>Dactylogyridea</taxon>
        <taxon>Ancyrocephalidae</taxon>
        <taxon>Cichlidogyrus</taxon>
    </lineage>
</organism>
<reference evidence="2 3" key="1">
    <citation type="submission" date="2024-11" db="EMBL/GenBank/DDBJ databases">
        <title>Adaptive evolution of stress response genes in parasites aligns with host niche diversity.</title>
        <authorList>
            <person name="Hahn C."/>
            <person name="Resl P."/>
        </authorList>
    </citation>
    <scope>NUCLEOTIDE SEQUENCE [LARGE SCALE GENOMIC DNA]</scope>
    <source>
        <strain evidence="2">EGGRZ-B1_66</strain>
        <tissue evidence="2">Body</tissue>
    </source>
</reference>
<keyword evidence="3" id="KW-1185">Reference proteome</keyword>
<comment type="caution">
    <text evidence="2">The sequence shown here is derived from an EMBL/GenBank/DDBJ whole genome shotgun (WGS) entry which is preliminary data.</text>
</comment>
<proteinExistence type="predicted"/>
<dbReference type="Pfam" id="PF00646">
    <property type="entry name" value="F-box"/>
    <property type="match status" value="1"/>
</dbReference>
<accession>A0ABD2PM86</accession>
<dbReference type="InterPro" id="IPR001810">
    <property type="entry name" value="F-box_dom"/>
</dbReference>
<sequence length="405" mass="46185">MNHYGNWLNEAPSGLRPVQNSVNNFTATDFVDIFFEHAVIPVSVLIYENFNPGSIVRILGCYREADSKQPINTRRLRWLTLWKAPNCRYPPFLYKPEFVQMFHLHMNGIHTPLLELLKLKEVDVDCIPPSLRFSARNEARIFESHFNNLPMLPLDLIRIEVDTRLCSNYVELDAVELVGWARVPPPECPNWAKHIFVLAPPSTEFAAREEEFLFNRFLLPPLNFILPATSSTMSVQSYSTLPLPLSEFRPLPIAEASNEMEPLTLPILPSCRSGVEIEELPCVGLPLRPLKRKTSIPALYSSSFRDSRSGPLMQLNRINSFHEPQFTQGYSVTLLPVSYHFPCLSSSSQLDILLRVFFFLDINSLCRAACVCKSVNTTINSWNLPIFKTQPDPEKKSNHLRGGEN</sequence>
<dbReference type="EMBL" id="JBJKFK010004921">
    <property type="protein sequence ID" value="KAL3308642.1"/>
    <property type="molecule type" value="Genomic_DNA"/>
</dbReference>
<dbReference type="SUPFAM" id="SSF81383">
    <property type="entry name" value="F-box domain"/>
    <property type="match status" value="1"/>
</dbReference>
<name>A0ABD2PM86_9PLAT</name>
<dbReference type="Proteomes" id="UP001626550">
    <property type="component" value="Unassembled WGS sequence"/>
</dbReference>